<sequence>MPEGPELHMASRFVNHVCSDRMFSGAIFKSEVSHKNPEIPWNEKSYTISATSRGKEVKLTLHTMDNKTTKTSKPPKIPKSMDIIFRFGMSGKFQFTSDSPKDIHKHAHLQFFTDGSPKKVLSFVDVRRFGKWEVNGDWGKQRGPCVLFEYDAFRKNVLDNLSTAAFDRPICEAMLNQKFFNGIGNYLRAEILYRLHIPPFVCARDVLEPLKLQGDTKVKSETPDLLAMCNIVPLEVVNLGGKGYDPEGGAEQYSEFSQWLQCYYQPGMSNIADHNKRTMWFSGPPGPMIPKDAKTRATKKRQKKNKVSEEEEEESPIKSKSQNKRVKKEEVDTNSKVTRKTKAASKRRSTSSGPTPAKNKKTQKEENGPGNVRRSRRLKTK</sequence>
<evidence type="ECO:0000313" key="3">
    <source>
        <dbReference type="Proteomes" id="UP000749559"/>
    </source>
</evidence>
<dbReference type="InterPro" id="IPR015371">
    <property type="entry name" value="Endonuclease-VIII_DNA-bd"/>
</dbReference>
<dbReference type="SUPFAM" id="SSF81624">
    <property type="entry name" value="N-terminal domain of MutM-like DNA repair proteins"/>
    <property type="match status" value="1"/>
</dbReference>
<dbReference type="GO" id="GO:0003906">
    <property type="term" value="F:DNA-(apurinic or apyrimidinic site) endonuclease activity"/>
    <property type="evidence" value="ECO:0007669"/>
    <property type="project" value="InterPro"/>
</dbReference>
<dbReference type="Gene3D" id="1.10.8.50">
    <property type="match status" value="1"/>
</dbReference>
<feature type="compositionally biased region" description="Basic residues" evidence="1">
    <location>
        <begin position="296"/>
        <end position="305"/>
    </location>
</feature>
<dbReference type="GO" id="GO:0003676">
    <property type="term" value="F:nucleic acid binding"/>
    <property type="evidence" value="ECO:0007669"/>
    <property type="project" value="InterPro"/>
</dbReference>
<dbReference type="PANTHER" id="PTHR22993">
    <property type="entry name" value="FORMAMIDOPYRIMIDINE-DNA GLYCOSYLASE"/>
    <property type="match status" value="1"/>
</dbReference>
<reference evidence="2" key="1">
    <citation type="submission" date="2022-03" db="EMBL/GenBank/DDBJ databases">
        <authorList>
            <person name="Martin C."/>
        </authorList>
    </citation>
    <scope>NUCLEOTIDE SEQUENCE</scope>
</reference>
<dbReference type="Gene3D" id="3.20.190.10">
    <property type="entry name" value="MutM-like, N-terminal"/>
    <property type="match status" value="1"/>
</dbReference>
<dbReference type="GO" id="GO:0019104">
    <property type="term" value="F:DNA N-glycosylase activity"/>
    <property type="evidence" value="ECO:0007669"/>
    <property type="project" value="InterPro"/>
</dbReference>
<dbReference type="OrthoDB" id="6260718at2759"/>
<organism evidence="2 3">
    <name type="scientific">Owenia fusiformis</name>
    <name type="common">Polychaete worm</name>
    <dbReference type="NCBI Taxonomy" id="6347"/>
    <lineage>
        <taxon>Eukaryota</taxon>
        <taxon>Metazoa</taxon>
        <taxon>Spiralia</taxon>
        <taxon>Lophotrochozoa</taxon>
        <taxon>Annelida</taxon>
        <taxon>Polychaeta</taxon>
        <taxon>Sedentaria</taxon>
        <taxon>Canalipalpata</taxon>
        <taxon>Sabellida</taxon>
        <taxon>Oweniida</taxon>
        <taxon>Oweniidae</taxon>
        <taxon>Owenia</taxon>
    </lineage>
</organism>
<dbReference type="FunFam" id="1.10.8.50:FF:000007">
    <property type="entry name" value="endonuclease 8-like 1 isoform X1"/>
    <property type="match status" value="1"/>
</dbReference>
<feature type="compositionally biased region" description="Basic residues" evidence="1">
    <location>
        <begin position="337"/>
        <end position="349"/>
    </location>
</feature>
<dbReference type="GO" id="GO:0005634">
    <property type="term" value="C:nucleus"/>
    <property type="evidence" value="ECO:0007669"/>
    <property type="project" value="TreeGrafter"/>
</dbReference>
<dbReference type="InterPro" id="IPR035937">
    <property type="entry name" value="FPG_N"/>
</dbReference>
<evidence type="ECO:0000313" key="2">
    <source>
        <dbReference type="EMBL" id="CAH1796533.1"/>
    </source>
</evidence>
<gene>
    <name evidence="2" type="ORF">OFUS_LOCUS20931</name>
</gene>
<dbReference type="Pfam" id="PF01149">
    <property type="entry name" value="Fapy_DNA_glyco"/>
    <property type="match status" value="1"/>
</dbReference>
<dbReference type="PROSITE" id="PS51068">
    <property type="entry name" value="FPG_CAT"/>
    <property type="match status" value="1"/>
</dbReference>
<feature type="region of interest" description="Disordered" evidence="1">
    <location>
        <begin position="275"/>
        <end position="381"/>
    </location>
</feature>
<keyword evidence="3" id="KW-1185">Reference proteome</keyword>
<dbReference type="Proteomes" id="UP000749559">
    <property type="component" value="Unassembled WGS sequence"/>
</dbReference>
<dbReference type="AlphaFoldDB" id="A0A8J1XS17"/>
<dbReference type="SMART" id="SM00898">
    <property type="entry name" value="Fapy_DNA_glyco"/>
    <property type="match status" value="1"/>
</dbReference>
<accession>A0A8J1XS17</accession>
<dbReference type="Pfam" id="PF09292">
    <property type="entry name" value="Neil1-DNA_bind"/>
    <property type="match status" value="1"/>
</dbReference>
<comment type="caution">
    <text evidence="2">The sequence shown here is derived from an EMBL/GenBank/DDBJ whole genome shotgun (WGS) entry which is preliminary data.</text>
</comment>
<evidence type="ECO:0000256" key="1">
    <source>
        <dbReference type="SAM" id="MobiDB-lite"/>
    </source>
</evidence>
<dbReference type="GO" id="GO:0006284">
    <property type="term" value="P:base-excision repair"/>
    <property type="evidence" value="ECO:0007669"/>
    <property type="project" value="InterPro"/>
</dbReference>
<dbReference type="GO" id="GO:0008270">
    <property type="term" value="F:zinc ion binding"/>
    <property type="evidence" value="ECO:0007669"/>
    <property type="project" value="InterPro"/>
</dbReference>
<dbReference type="SUPFAM" id="SSF46946">
    <property type="entry name" value="S13-like H2TH domain"/>
    <property type="match status" value="1"/>
</dbReference>
<proteinExistence type="predicted"/>
<protein>
    <submittedName>
        <fullName evidence="2">Uncharacterized protein</fullName>
    </submittedName>
</protein>
<name>A0A8J1XS17_OWEFU</name>
<dbReference type="EMBL" id="CAIIXF020000010">
    <property type="protein sequence ID" value="CAH1796533.1"/>
    <property type="molecule type" value="Genomic_DNA"/>
</dbReference>
<dbReference type="SUPFAM" id="SSF57716">
    <property type="entry name" value="Glucocorticoid receptor-like (DNA-binding domain)"/>
    <property type="match status" value="1"/>
</dbReference>
<dbReference type="InterPro" id="IPR012319">
    <property type="entry name" value="FPG_cat"/>
</dbReference>
<dbReference type="InterPro" id="IPR010979">
    <property type="entry name" value="Ribosomal_uS13-like_H2TH"/>
</dbReference>
<dbReference type="PANTHER" id="PTHR22993:SF27">
    <property type="entry name" value="ENDONUCLEASE 8-LIKE 1"/>
    <property type="match status" value="1"/>
</dbReference>